<sequence length="258" mass="28762">MGILNVTPDSFFDGGKHQASQDRQAQVERIRDEGADIIDIGGYSSRPGAKEVSVKEELERVLSGIATVQEVWPEALISVDTFRSEVAEQAVMAGAQLINDISGGQLDERMFEVVAKYQVPYIMMHMRGRPETMQSLTDYNNLTLEMVTYFQERIKMLKDLGVNDIILDPGFGFAKDLDQNYELLQQLDHFQLLELPLLVGLSRKSMIYKPLGITAEEALNGTTALHAIALMKGAKVLRVHDVKAAKECVELFNKMQGA</sequence>
<evidence type="ECO:0000256" key="2">
    <source>
        <dbReference type="ARBA" id="ARBA00001946"/>
    </source>
</evidence>
<evidence type="ECO:0000256" key="3">
    <source>
        <dbReference type="ARBA" id="ARBA00004763"/>
    </source>
</evidence>
<dbReference type="InterPro" id="IPR011005">
    <property type="entry name" value="Dihydropteroate_synth-like_sf"/>
</dbReference>
<evidence type="ECO:0000259" key="10">
    <source>
        <dbReference type="PROSITE" id="PS00793"/>
    </source>
</evidence>
<dbReference type="EC" id="2.5.1.15" evidence="4"/>
<evidence type="ECO:0000256" key="4">
    <source>
        <dbReference type="ARBA" id="ARBA00012458"/>
    </source>
</evidence>
<comment type="pathway">
    <text evidence="3">Cofactor biosynthesis; tetrahydrofolate biosynthesis; 7,8-dihydrofolate from 2-amino-4-hydroxy-6-hydroxymethyl-7,8-dihydropteridine diphosphate and 4-aminobenzoate: step 1/2.</text>
</comment>
<dbReference type="InterPro" id="IPR000489">
    <property type="entry name" value="Pterin-binding_dom"/>
</dbReference>
<evidence type="ECO:0000313" key="12">
    <source>
        <dbReference type="Proteomes" id="UP001354989"/>
    </source>
</evidence>
<keyword evidence="6" id="KW-0479">Metal-binding</keyword>
<dbReference type="EMBL" id="AP025292">
    <property type="protein sequence ID" value="BDD00182.1"/>
    <property type="molecule type" value="Genomic_DNA"/>
</dbReference>
<dbReference type="PANTHER" id="PTHR20941:SF1">
    <property type="entry name" value="FOLIC ACID SYNTHESIS PROTEIN FOL1"/>
    <property type="match status" value="1"/>
</dbReference>
<organism evidence="11 12">
    <name type="scientific">Persicobacter psychrovividus</name>
    <dbReference type="NCBI Taxonomy" id="387638"/>
    <lineage>
        <taxon>Bacteria</taxon>
        <taxon>Pseudomonadati</taxon>
        <taxon>Bacteroidota</taxon>
        <taxon>Cytophagia</taxon>
        <taxon>Cytophagales</taxon>
        <taxon>Persicobacteraceae</taxon>
        <taxon>Persicobacter</taxon>
    </lineage>
</organism>
<evidence type="ECO:0000256" key="8">
    <source>
        <dbReference type="ARBA" id="ARBA00022909"/>
    </source>
</evidence>
<feature type="domain" description="Pterin-binding" evidence="10">
    <location>
        <begin position="34"/>
        <end position="47"/>
    </location>
</feature>
<comment type="cofactor">
    <cofactor evidence="2">
        <name>Mg(2+)</name>
        <dbReference type="ChEBI" id="CHEBI:18420"/>
    </cofactor>
</comment>
<keyword evidence="5" id="KW-0808">Transferase</keyword>
<dbReference type="PROSITE" id="PS00793">
    <property type="entry name" value="DHPS_2"/>
    <property type="match status" value="1"/>
</dbReference>
<proteinExistence type="predicted"/>
<name>A0ABM7VGV3_9BACT</name>
<dbReference type="InterPro" id="IPR006390">
    <property type="entry name" value="DHP_synth_dom"/>
</dbReference>
<dbReference type="NCBIfam" id="TIGR01496">
    <property type="entry name" value="DHPS"/>
    <property type="match status" value="1"/>
</dbReference>
<evidence type="ECO:0000256" key="9">
    <source>
        <dbReference type="SAM" id="MobiDB-lite"/>
    </source>
</evidence>
<dbReference type="InterPro" id="IPR045031">
    <property type="entry name" value="DHP_synth-like"/>
</dbReference>
<accession>A0ABM7VGV3</accession>
<dbReference type="SUPFAM" id="SSF51717">
    <property type="entry name" value="Dihydropteroate synthetase-like"/>
    <property type="match status" value="1"/>
</dbReference>
<protein>
    <recommendedName>
        <fullName evidence="4">dihydropteroate synthase</fullName>
        <ecNumber evidence="4">2.5.1.15</ecNumber>
    </recommendedName>
</protein>
<keyword evidence="12" id="KW-1185">Reference proteome</keyword>
<dbReference type="CDD" id="cd00739">
    <property type="entry name" value="DHPS"/>
    <property type="match status" value="1"/>
</dbReference>
<evidence type="ECO:0000256" key="6">
    <source>
        <dbReference type="ARBA" id="ARBA00022723"/>
    </source>
</evidence>
<reference evidence="11 12" key="1">
    <citation type="submission" date="2021-12" db="EMBL/GenBank/DDBJ databases">
        <title>Genome sequencing of bacteria with rrn-lacking chromosome and rrn-plasmid.</title>
        <authorList>
            <person name="Anda M."/>
            <person name="Iwasaki W."/>
        </authorList>
    </citation>
    <scope>NUCLEOTIDE SEQUENCE [LARGE SCALE GENOMIC DNA]</scope>
    <source>
        <strain evidence="11 12">NBRC 101262</strain>
    </source>
</reference>
<evidence type="ECO:0000256" key="1">
    <source>
        <dbReference type="ARBA" id="ARBA00000012"/>
    </source>
</evidence>
<keyword evidence="8" id="KW-0289">Folate biosynthesis</keyword>
<dbReference type="Proteomes" id="UP001354989">
    <property type="component" value="Chromosome"/>
</dbReference>
<keyword evidence="7" id="KW-0460">Magnesium</keyword>
<evidence type="ECO:0000256" key="7">
    <source>
        <dbReference type="ARBA" id="ARBA00022842"/>
    </source>
</evidence>
<evidence type="ECO:0000256" key="5">
    <source>
        <dbReference type="ARBA" id="ARBA00022679"/>
    </source>
</evidence>
<evidence type="ECO:0000313" key="11">
    <source>
        <dbReference type="EMBL" id="BDD00182.1"/>
    </source>
</evidence>
<feature type="region of interest" description="Disordered" evidence="9">
    <location>
        <begin position="1"/>
        <end position="21"/>
    </location>
</feature>
<dbReference type="PANTHER" id="PTHR20941">
    <property type="entry name" value="FOLATE SYNTHESIS PROTEINS"/>
    <property type="match status" value="1"/>
</dbReference>
<dbReference type="Pfam" id="PF00809">
    <property type="entry name" value="Pterin_bind"/>
    <property type="match status" value="1"/>
</dbReference>
<dbReference type="RefSeq" id="WP_338397190.1">
    <property type="nucleotide sequence ID" value="NZ_AP025292.1"/>
</dbReference>
<dbReference type="Gene3D" id="3.20.20.20">
    <property type="entry name" value="Dihydropteroate synthase-like"/>
    <property type="match status" value="1"/>
</dbReference>
<comment type="catalytic activity">
    <reaction evidence="1">
        <text>(7,8-dihydropterin-6-yl)methyl diphosphate + 4-aminobenzoate = 7,8-dihydropteroate + diphosphate</text>
        <dbReference type="Rhea" id="RHEA:19949"/>
        <dbReference type="ChEBI" id="CHEBI:17836"/>
        <dbReference type="ChEBI" id="CHEBI:17839"/>
        <dbReference type="ChEBI" id="CHEBI:33019"/>
        <dbReference type="ChEBI" id="CHEBI:72950"/>
        <dbReference type="EC" id="2.5.1.15"/>
    </reaction>
</comment>
<gene>
    <name evidence="11" type="primary">folP</name>
    <name evidence="11" type="ORF">PEPS_24620</name>
</gene>